<keyword evidence="1" id="KW-0812">Transmembrane</keyword>
<protein>
    <submittedName>
        <fullName evidence="2">Uncharacterized protein</fullName>
    </submittedName>
</protein>
<keyword evidence="1" id="KW-1133">Transmembrane helix</keyword>
<keyword evidence="1" id="KW-0472">Membrane</keyword>
<evidence type="ECO:0000313" key="2">
    <source>
        <dbReference type="EMBL" id="MBW86477.1"/>
    </source>
</evidence>
<proteinExistence type="predicted"/>
<sequence length="70" mass="7951">MVCNSHLLFNLLKISITYVLSVARTEPGNAPERFSCYGETKKACVRATQLWRNRSVLLIIALGLLFIQRI</sequence>
<feature type="transmembrane region" description="Helical" evidence="1">
    <location>
        <begin position="50"/>
        <end position="67"/>
    </location>
</feature>
<reference evidence="2" key="1">
    <citation type="submission" date="2018-02" db="EMBL/GenBank/DDBJ databases">
        <title>Rhizophora mucronata_Transcriptome.</title>
        <authorList>
            <person name="Meera S.P."/>
            <person name="Sreeshan A."/>
            <person name="Augustine A."/>
        </authorList>
    </citation>
    <scope>NUCLEOTIDE SEQUENCE</scope>
    <source>
        <tissue evidence="2">Leaf</tissue>
    </source>
</reference>
<dbReference type="AlphaFoldDB" id="A0A2P2IZ62"/>
<evidence type="ECO:0000256" key="1">
    <source>
        <dbReference type="SAM" id="Phobius"/>
    </source>
</evidence>
<name>A0A2P2IZ62_RHIMU</name>
<accession>A0A2P2IZ62</accession>
<organism evidence="2">
    <name type="scientific">Rhizophora mucronata</name>
    <name type="common">Asiatic mangrove</name>
    <dbReference type="NCBI Taxonomy" id="61149"/>
    <lineage>
        <taxon>Eukaryota</taxon>
        <taxon>Viridiplantae</taxon>
        <taxon>Streptophyta</taxon>
        <taxon>Embryophyta</taxon>
        <taxon>Tracheophyta</taxon>
        <taxon>Spermatophyta</taxon>
        <taxon>Magnoliopsida</taxon>
        <taxon>eudicotyledons</taxon>
        <taxon>Gunneridae</taxon>
        <taxon>Pentapetalae</taxon>
        <taxon>rosids</taxon>
        <taxon>fabids</taxon>
        <taxon>Malpighiales</taxon>
        <taxon>Rhizophoraceae</taxon>
        <taxon>Rhizophora</taxon>
    </lineage>
</organism>
<dbReference type="EMBL" id="GGEC01005994">
    <property type="protein sequence ID" value="MBW86477.1"/>
    <property type="molecule type" value="Transcribed_RNA"/>
</dbReference>